<name>A0A485M4B7_9ZZZZ</name>
<accession>A0A485M4B7</accession>
<sequence>MPPKGDGFIFLFPTKGDTQKHTKGTNLFFRIYFSLFQTWMEQLLQRIIRREIRQRGRHEES</sequence>
<dbReference type="EMBL" id="CAADRM010000145">
    <property type="protein sequence ID" value="VFU18167.1"/>
    <property type="molecule type" value="Genomic_DNA"/>
</dbReference>
<evidence type="ECO:0000313" key="1">
    <source>
        <dbReference type="EMBL" id="VFU18167.1"/>
    </source>
</evidence>
<reference evidence="1" key="1">
    <citation type="submission" date="2019-03" db="EMBL/GenBank/DDBJ databases">
        <authorList>
            <person name="Hao L."/>
        </authorList>
    </citation>
    <scope>NUCLEOTIDE SEQUENCE</scope>
</reference>
<organism evidence="1">
    <name type="scientific">anaerobic digester metagenome</name>
    <dbReference type="NCBI Taxonomy" id="1263854"/>
    <lineage>
        <taxon>unclassified sequences</taxon>
        <taxon>metagenomes</taxon>
        <taxon>ecological metagenomes</taxon>
    </lineage>
</organism>
<gene>
    <name evidence="1" type="ORF">SCFA_780008</name>
</gene>
<protein>
    <submittedName>
        <fullName evidence="1">Uncharacterized protein</fullName>
    </submittedName>
</protein>
<proteinExistence type="predicted"/>
<dbReference type="AlphaFoldDB" id="A0A485M4B7"/>